<evidence type="ECO:0000259" key="1">
    <source>
        <dbReference type="Pfam" id="PF00535"/>
    </source>
</evidence>
<feature type="domain" description="Glycosyltransferase 2-like" evidence="1">
    <location>
        <begin position="5"/>
        <end position="126"/>
    </location>
</feature>
<accession>A0ABP9SAZ2</accession>
<dbReference type="Gene3D" id="3.90.550.10">
    <property type="entry name" value="Spore Coat Polysaccharide Biosynthesis Protein SpsA, Chain A"/>
    <property type="match status" value="1"/>
</dbReference>
<protein>
    <recommendedName>
        <fullName evidence="1">Glycosyltransferase 2-like domain-containing protein</fullName>
    </recommendedName>
</protein>
<proteinExistence type="predicted"/>
<dbReference type="InterPro" id="IPR050834">
    <property type="entry name" value="Glycosyltransf_2"/>
</dbReference>
<gene>
    <name evidence="2" type="ORF">GCM10025772_24780</name>
</gene>
<dbReference type="CDD" id="cd00761">
    <property type="entry name" value="Glyco_tranf_GTA_type"/>
    <property type="match status" value="1"/>
</dbReference>
<name>A0ABP9SAZ2_9GAMM</name>
<dbReference type="InterPro" id="IPR001173">
    <property type="entry name" value="Glyco_trans_2-like"/>
</dbReference>
<dbReference type="Proteomes" id="UP001501600">
    <property type="component" value="Unassembled WGS sequence"/>
</dbReference>
<reference evidence="3" key="1">
    <citation type="journal article" date="2019" name="Int. J. Syst. Evol. Microbiol.">
        <title>The Global Catalogue of Microorganisms (GCM) 10K type strain sequencing project: providing services to taxonomists for standard genome sequencing and annotation.</title>
        <authorList>
            <consortium name="The Broad Institute Genomics Platform"/>
            <consortium name="The Broad Institute Genome Sequencing Center for Infectious Disease"/>
            <person name="Wu L."/>
            <person name="Ma J."/>
        </authorList>
    </citation>
    <scope>NUCLEOTIDE SEQUENCE [LARGE SCALE GENOMIC DNA]</scope>
    <source>
        <strain evidence="3">JCM 18720</strain>
    </source>
</reference>
<dbReference type="PANTHER" id="PTHR43685">
    <property type="entry name" value="GLYCOSYLTRANSFERASE"/>
    <property type="match status" value="1"/>
</dbReference>
<organism evidence="2 3">
    <name type="scientific">Ferrimonas gelatinilytica</name>
    <dbReference type="NCBI Taxonomy" id="1255257"/>
    <lineage>
        <taxon>Bacteria</taxon>
        <taxon>Pseudomonadati</taxon>
        <taxon>Pseudomonadota</taxon>
        <taxon>Gammaproteobacteria</taxon>
        <taxon>Alteromonadales</taxon>
        <taxon>Ferrimonadaceae</taxon>
        <taxon>Ferrimonas</taxon>
    </lineage>
</organism>
<dbReference type="SUPFAM" id="SSF53448">
    <property type="entry name" value="Nucleotide-diphospho-sugar transferases"/>
    <property type="match status" value="1"/>
</dbReference>
<evidence type="ECO:0000313" key="3">
    <source>
        <dbReference type="Proteomes" id="UP001501600"/>
    </source>
</evidence>
<keyword evidence="3" id="KW-1185">Reference proteome</keyword>
<dbReference type="Pfam" id="PF00535">
    <property type="entry name" value="Glycos_transf_2"/>
    <property type="match status" value="1"/>
</dbReference>
<dbReference type="EMBL" id="BAABLF010000025">
    <property type="protein sequence ID" value="GAA5193587.1"/>
    <property type="molecule type" value="Genomic_DNA"/>
</dbReference>
<dbReference type="InterPro" id="IPR029044">
    <property type="entry name" value="Nucleotide-diphossugar_trans"/>
</dbReference>
<dbReference type="RefSeq" id="WP_345317433.1">
    <property type="nucleotide sequence ID" value="NZ_BAABLF010000025.1"/>
</dbReference>
<evidence type="ECO:0000313" key="2">
    <source>
        <dbReference type="EMBL" id="GAA5193587.1"/>
    </source>
</evidence>
<sequence length="284" mass="32485">MVRVSVVLTTYNRPERLAAAVASVRSQTFSSWELIIVDDASPCDYGPALAKLGVPHIYHRHEKNRRVSAARNTGVKLAQGEFVAFLDDDDQWLPQKLERQLAKIGLASLCLCGRQFVGSDLTVLHHDVEEISQSMLKHRNNFCGASGILARRDALLLNPFDESLVCSEDWELYYRFAQLGNIPYVAEALYLFNDGQHDRMTNAPLRVSHSEILRRLEPISKHRASLGEASYRRKVAGTLLAYIADRPNKVRILRMTLRYAGWLATLSYLWTKLWYRNRPVVMEW</sequence>
<comment type="caution">
    <text evidence="2">The sequence shown here is derived from an EMBL/GenBank/DDBJ whole genome shotgun (WGS) entry which is preliminary data.</text>
</comment>
<dbReference type="PANTHER" id="PTHR43685:SF11">
    <property type="entry name" value="GLYCOSYLTRANSFERASE TAGX-RELATED"/>
    <property type="match status" value="1"/>
</dbReference>